<comment type="caution">
    <text evidence="7">The sequence shown here is derived from an EMBL/GenBank/DDBJ whole genome shotgun (WGS) entry which is preliminary data.</text>
</comment>
<name>A0A9W7A5A0_9STRA</name>
<evidence type="ECO:0000256" key="1">
    <source>
        <dbReference type="ARBA" id="ARBA00004141"/>
    </source>
</evidence>
<dbReference type="OrthoDB" id="5547497at2759"/>
<evidence type="ECO:0000313" key="8">
    <source>
        <dbReference type="Proteomes" id="UP001165122"/>
    </source>
</evidence>
<dbReference type="AlphaFoldDB" id="A0A9W7A5A0"/>
<accession>A0A9W7A5A0</accession>
<evidence type="ECO:0000313" key="7">
    <source>
        <dbReference type="EMBL" id="GMH66042.1"/>
    </source>
</evidence>
<keyword evidence="8" id="KW-1185">Reference proteome</keyword>
<feature type="transmembrane region" description="Helical" evidence="5">
    <location>
        <begin position="189"/>
        <end position="208"/>
    </location>
</feature>
<dbReference type="EMBL" id="BRXW01000557">
    <property type="protein sequence ID" value="GMH66042.1"/>
    <property type="molecule type" value="Genomic_DNA"/>
</dbReference>
<feature type="transmembrane region" description="Helical" evidence="5">
    <location>
        <begin position="126"/>
        <end position="143"/>
    </location>
</feature>
<reference evidence="8" key="1">
    <citation type="journal article" date="2023" name="Commun. Biol.">
        <title>Genome analysis of Parmales, the sister group of diatoms, reveals the evolutionary specialization of diatoms from phago-mixotrophs to photoautotrophs.</title>
        <authorList>
            <person name="Ban H."/>
            <person name="Sato S."/>
            <person name="Yoshikawa S."/>
            <person name="Yamada K."/>
            <person name="Nakamura Y."/>
            <person name="Ichinomiya M."/>
            <person name="Sato N."/>
            <person name="Blanc-Mathieu R."/>
            <person name="Endo H."/>
            <person name="Kuwata A."/>
            <person name="Ogata H."/>
        </authorList>
    </citation>
    <scope>NUCLEOTIDE SEQUENCE [LARGE SCALE GENOMIC DNA]</scope>
    <source>
        <strain evidence="8">NIES 3700</strain>
    </source>
</reference>
<feature type="transmembrane region" description="Helical" evidence="5">
    <location>
        <begin position="220"/>
        <end position="243"/>
    </location>
</feature>
<dbReference type="InterPro" id="IPR004853">
    <property type="entry name" value="Sugar_P_trans_dom"/>
</dbReference>
<comment type="subcellular location">
    <subcellularLocation>
        <location evidence="1">Membrane</location>
        <topology evidence="1">Multi-pass membrane protein</topology>
    </subcellularLocation>
</comment>
<feature type="domain" description="Sugar phosphate transporter" evidence="6">
    <location>
        <begin position="10"/>
        <end position="274"/>
    </location>
</feature>
<keyword evidence="3 5" id="KW-1133">Transmembrane helix</keyword>
<evidence type="ECO:0000259" key="6">
    <source>
        <dbReference type="Pfam" id="PF03151"/>
    </source>
</evidence>
<gene>
    <name evidence="7" type="ORF">TrLO_g12444</name>
</gene>
<feature type="transmembrane region" description="Helical" evidence="5">
    <location>
        <begin position="278"/>
        <end position="298"/>
    </location>
</feature>
<protein>
    <recommendedName>
        <fullName evidence="6">Sugar phosphate transporter domain-containing protein</fullName>
    </recommendedName>
</protein>
<evidence type="ECO:0000256" key="4">
    <source>
        <dbReference type="ARBA" id="ARBA00023136"/>
    </source>
</evidence>
<dbReference type="GO" id="GO:0016020">
    <property type="term" value="C:membrane"/>
    <property type="evidence" value="ECO:0007669"/>
    <property type="project" value="UniProtKB-SubCell"/>
</dbReference>
<proteinExistence type="predicted"/>
<evidence type="ECO:0000256" key="2">
    <source>
        <dbReference type="ARBA" id="ARBA00022692"/>
    </source>
</evidence>
<feature type="transmembrane region" description="Helical" evidence="5">
    <location>
        <begin position="75"/>
        <end position="93"/>
    </location>
</feature>
<dbReference type="Proteomes" id="UP001165122">
    <property type="component" value="Unassembled WGS sequence"/>
</dbReference>
<dbReference type="Pfam" id="PF03151">
    <property type="entry name" value="TPT"/>
    <property type="match status" value="1"/>
</dbReference>
<organism evidence="7 8">
    <name type="scientific">Triparma laevis f. longispina</name>
    <dbReference type="NCBI Taxonomy" id="1714387"/>
    <lineage>
        <taxon>Eukaryota</taxon>
        <taxon>Sar</taxon>
        <taxon>Stramenopiles</taxon>
        <taxon>Ochrophyta</taxon>
        <taxon>Bolidophyceae</taxon>
        <taxon>Parmales</taxon>
        <taxon>Triparmaceae</taxon>
        <taxon>Triparma</taxon>
    </lineage>
</organism>
<evidence type="ECO:0000256" key="5">
    <source>
        <dbReference type="SAM" id="Phobius"/>
    </source>
</evidence>
<dbReference type="PANTHER" id="PTHR11132">
    <property type="entry name" value="SOLUTE CARRIER FAMILY 35"/>
    <property type="match status" value="1"/>
</dbReference>
<keyword evidence="2 5" id="KW-0812">Transmembrane</keyword>
<feature type="transmembrane region" description="Helical" evidence="5">
    <location>
        <begin position="33"/>
        <end position="54"/>
    </location>
</feature>
<feature type="transmembrane region" description="Helical" evidence="5">
    <location>
        <begin position="155"/>
        <end position="177"/>
    </location>
</feature>
<keyword evidence="4 5" id="KW-0472">Membrane</keyword>
<dbReference type="InterPro" id="IPR050186">
    <property type="entry name" value="TPT_transporter"/>
</dbReference>
<evidence type="ECO:0000256" key="3">
    <source>
        <dbReference type="ARBA" id="ARBA00022989"/>
    </source>
</evidence>
<sequence length="314" mass="34926">MPPPSPLLSILLYWLTSTTLLFTSSHLFHTHNFPISTLTFLQSLTSAITLYCLPYTSYGKSHSIIVPKTSTLKKTLPMSIIFTLLILLNNTTLSLSSTSFYIIPKTLNIPFNCLTIFVLEGRKTDRNGLICILTIILFFLLSLESEPKNNYSHLGTIAGIASSLFIALNATITKRFLPILGDDHWKVSFYNNVNASIILSVMVIVFDSRRLFRFWRDAELGYLLFLSSMSSISGFLIGLATIYQIQQTSPLTHNISNSFKSIFQCILAVYVFREGGLGLGKVLGVVGGVGGGLGFTWFRVREGRREKEVGDSIV</sequence>